<protein>
    <submittedName>
        <fullName evidence="3">Uncharacterized protein (DUF305 family)</fullName>
    </submittedName>
</protein>
<keyword evidence="1" id="KW-0732">Signal</keyword>
<proteinExistence type="predicted"/>
<reference evidence="3 4" key="1">
    <citation type="submission" date="2019-03" db="EMBL/GenBank/DDBJ databases">
        <title>Genomic Encyclopedia of Type Strains, Phase IV (KMG-IV): sequencing the most valuable type-strain genomes for metagenomic binning, comparative biology and taxonomic classification.</title>
        <authorList>
            <person name="Goeker M."/>
        </authorList>
    </citation>
    <scope>NUCLEOTIDE SEQUENCE [LARGE SCALE GENOMIC DNA]</scope>
    <source>
        <strain evidence="3 4">DSM 654</strain>
    </source>
</reference>
<organism evidence="3 4">
    <name type="scientific">Roseateles saccharophilus</name>
    <name type="common">Pseudomonas saccharophila</name>
    <dbReference type="NCBI Taxonomy" id="304"/>
    <lineage>
        <taxon>Bacteria</taxon>
        <taxon>Pseudomonadati</taxon>
        <taxon>Pseudomonadota</taxon>
        <taxon>Betaproteobacteria</taxon>
        <taxon>Burkholderiales</taxon>
        <taxon>Sphaerotilaceae</taxon>
        <taxon>Roseateles</taxon>
    </lineage>
</organism>
<keyword evidence="4" id="KW-1185">Reference proteome</keyword>
<dbReference type="Pfam" id="PF03713">
    <property type="entry name" value="DUF305"/>
    <property type="match status" value="1"/>
</dbReference>
<dbReference type="RefSeq" id="WP_132572898.1">
    <property type="nucleotide sequence ID" value="NZ_CBCSGL010000012.1"/>
</dbReference>
<evidence type="ECO:0000313" key="4">
    <source>
        <dbReference type="Proteomes" id="UP000295110"/>
    </source>
</evidence>
<feature type="signal peptide" evidence="1">
    <location>
        <begin position="1"/>
        <end position="21"/>
    </location>
</feature>
<evidence type="ECO:0000256" key="1">
    <source>
        <dbReference type="SAM" id="SignalP"/>
    </source>
</evidence>
<evidence type="ECO:0000259" key="2">
    <source>
        <dbReference type="Pfam" id="PF03713"/>
    </source>
</evidence>
<dbReference type="AlphaFoldDB" id="A0A4R3UXF5"/>
<dbReference type="Proteomes" id="UP000295110">
    <property type="component" value="Unassembled WGS sequence"/>
</dbReference>
<comment type="caution">
    <text evidence="3">The sequence shown here is derived from an EMBL/GenBank/DDBJ whole genome shotgun (WGS) entry which is preliminary data.</text>
</comment>
<dbReference type="Gene3D" id="1.20.1260.10">
    <property type="match status" value="1"/>
</dbReference>
<name>A0A4R3UXF5_ROSSA</name>
<dbReference type="OrthoDB" id="7006446at2"/>
<gene>
    <name evidence="3" type="ORF">EV671_101676</name>
</gene>
<feature type="chain" id="PRO_5020777831" evidence="1">
    <location>
        <begin position="22"/>
        <end position="231"/>
    </location>
</feature>
<feature type="domain" description="DUF305" evidence="2">
    <location>
        <begin position="82"/>
        <end position="195"/>
    </location>
</feature>
<accession>A0A4R3UXF5</accession>
<sequence length="231" mass="26089">MKFTASLVALAAAVLTTPVLAEGPGQGLTARFEVEFMQMAIDHHFAALRITELAAGTDFQRSADISPQDGTSPTMGFPATQARATLDDLKSMARRNNRMQREEILTLQGFLRDWYGIRYQPRVRPENMGQIAILERAQPGADFNHSFYEVLSRHHYTLMEPVNACMTGTDLAHDELRRECQGMWHSQISDIEMMRMELKKHFGIVDYQPFRQLEPLRGSHGSPRGEHSGGQ</sequence>
<evidence type="ECO:0000313" key="3">
    <source>
        <dbReference type="EMBL" id="TCU94654.1"/>
    </source>
</evidence>
<dbReference type="InterPro" id="IPR012347">
    <property type="entry name" value="Ferritin-like"/>
</dbReference>
<dbReference type="EMBL" id="SMBU01000016">
    <property type="protein sequence ID" value="TCU94654.1"/>
    <property type="molecule type" value="Genomic_DNA"/>
</dbReference>
<dbReference type="InterPro" id="IPR005183">
    <property type="entry name" value="DUF305_CopM-like"/>
</dbReference>